<proteinExistence type="predicted"/>
<evidence type="ECO:0000313" key="3">
    <source>
        <dbReference type="Proteomes" id="UP000828390"/>
    </source>
</evidence>
<organism evidence="2 3">
    <name type="scientific">Dreissena polymorpha</name>
    <name type="common">Zebra mussel</name>
    <name type="synonym">Mytilus polymorpha</name>
    <dbReference type="NCBI Taxonomy" id="45954"/>
    <lineage>
        <taxon>Eukaryota</taxon>
        <taxon>Metazoa</taxon>
        <taxon>Spiralia</taxon>
        <taxon>Lophotrochozoa</taxon>
        <taxon>Mollusca</taxon>
        <taxon>Bivalvia</taxon>
        <taxon>Autobranchia</taxon>
        <taxon>Heteroconchia</taxon>
        <taxon>Euheterodonta</taxon>
        <taxon>Imparidentia</taxon>
        <taxon>Neoheterodontei</taxon>
        <taxon>Myida</taxon>
        <taxon>Dreissenoidea</taxon>
        <taxon>Dreissenidae</taxon>
        <taxon>Dreissena</taxon>
    </lineage>
</organism>
<dbReference type="AlphaFoldDB" id="A0A9D4GIP1"/>
<accession>A0A9D4GIP1</accession>
<reference evidence="2" key="1">
    <citation type="journal article" date="2019" name="bioRxiv">
        <title>The Genome of the Zebra Mussel, Dreissena polymorpha: A Resource for Invasive Species Research.</title>
        <authorList>
            <person name="McCartney M.A."/>
            <person name="Auch B."/>
            <person name="Kono T."/>
            <person name="Mallez S."/>
            <person name="Zhang Y."/>
            <person name="Obille A."/>
            <person name="Becker A."/>
            <person name="Abrahante J.E."/>
            <person name="Garbe J."/>
            <person name="Badalamenti J.P."/>
            <person name="Herman A."/>
            <person name="Mangelson H."/>
            <person name="Liachko I."/>
            <person name="Sullivan S."/>
            <person name="Sone E.D."/>
            <person name="Koren S."/>
            <person name="Silverstein K.A.T."/>
            <person name="Beckman K.B."/>
            <person name="Gohl D.M."/>
        </authorList>
    </citation>
    <scope>NUCLEOTIDE SEQUENCE</scope>
    <source>
        <strain evidence="2">Duluth1</strain>
        <tissue evidence="2">Whole animal</tissue>
    </source>
</reference>
<keyword evidence="3" id="KW-1185">Reference proteome</keyword>
<protein>
    <submittedName>
        <fullName evidence="2">Uncharacterized protein</fullName>
    </submittedName>
</protein>
<dbReference type="EMBL" id="JAIWYP010000005">
    <property type="protein sequence ID" value="KAH3817583.1"/>
    <property type="molecule type" value="Genomic_DNA"/>
</dbReference>
<name>A0A9D4GIP1_DREPO</name>
<dbReference type="PROSITE" id="PS51257">
    <property type="entry name" value="PROKAR_LIPOPROTEIN"/>
    <property type="match status" value="1"/>
</dbReference>
<sequence length="88" mass="9693">MKATLLCAFLVVFLATSCVLGNPFINGRGMGGVMGGKEMMYELDGEMGDDGMLYDNDGVSTGGQMGDRNVGCRLWCRVNRIKWCCWRI</sequence>
<dbReference type="Proteomes" id="UP000828390">
    <property type="component" value="Unassembled WGS sequence"/>
</dbReference>
<feature type="signal peptide" evidence="1">
    <location>
        <begin position="1"/>
        <end position="21"/>
    </location>
</feature>
<reference evidence="2" key="2">
    <citation type="submission" date="2020-11" db="EMBL/GenBank/DDBJ databases">
        <authorList>
            <person name="McCartney M.A."/>
            <person name="Auch B."/>
            <person name="Kono T."/>
            <person name="Mallez S."/>
            <person name="Becker A."/>
            <person name="Gohl D.M."/>
            <person name="Silverstein K.A.T."/>
            <person name="Koren S."/>
            <person name="Bechman K.B."/>
            <person name="Herman A."/>
            <person name="Abrahante J.E."/>
            <person name="Garbe J."/>
        </authorList>
    </citation>
    <scope>NUCLEOTIDE SEQUENCE</scope>
    <source>
        <strain evidence="2">Duluth1</strain>
        <tissue evidence="2">Whole animal</tissue>
    </source>
</reference>
<feature type="chain" id="PRO_5038362113" evidence="1">
    <location>
        <begin position="22"/>
        <end position="88"/>
    </location>
</feature>
<comment type="caution">
    <text evidence="2">The sequence shown here is derived from an EMBL/GenBank/DDBJ whole genome shotgun (WGS) entry which is preliminary data.</text>
</comment>
<evidence type="ECO:0000313" key="2">
    <source>
        <dbReference type="EMBL" id="KAH3817583.1"/>
    </source>
</evidence>
<keyword evidence="1" id="KW-0732">Signal</keyword>
<gene>
    <name evidence="2" type="ORF">DPMN_119122</name>
</gene>
<evidence type="ECO:0000256" key="1">
    <source>
        <dbReference type="SAM" id="SignalP"/>
    </source>
</evidence>